<accession>A0ACB9K6B2</accession>
<organism evidence="1 2">
    <name type="scientific">Smallanthus sonchifolius</name>
    <dbReference type="NCBI Taxonomy" id="185202"/>
    <lineage>
        <taxon>Eukaryota</taxon>
        <taxon>Viridiplantae</taxon>
        <taxon>Streptophyta</taxon>
        <taxon>Embryophyta</taxon>
        <taxon>Tracheophyta</taxon>
        <taxon>Spermatophyta</taxon>
        <taxon>Magnoliopsida</taxon>
        <taxon>eudicotyledons</taxon>
        <taxon>Gunneridae</taxon>
        <taxon>Pentapetalae</taxon>
        <taxon>asterids</taxon>
        <taxon>campanulids</taxon>
        <taxon>Asterales</taxon>
        <taxon>Asteraceae</taxon>
        <taxon>Asteroideae</taxon>
        <taxon>Heliantheae alliance</taxon>
        <taxon>Millerieae</taxon>
        <taxon>Smallanthus</taxon>
    </lineage>
</organism>
<gene>
    <name evidence="1" type="ORF">L1987_01823</name>
</gene>
<evidence type="ECO:0000313" key="2">
    <source>
        <dbReference type="Proteomes" id="UP001056120"/>
    </source>
</evidence>
<keyword evidence="2" id="KW-1185">Reference proteome</keyword>
<sequence length="119" mass="13242">MSSHSDPIVHSDSNDESVEYHPASETEDDDTTEAVPADPIPPLADDFEETMEETPEVVESTTEPAPKRHRADTGDMRLYLRRSGTISTTMHDRVSTTEERIAAMDQRIIAAEQRAVTSE</sequence>
<reference evidence="1 2" key="2">
    <citation type="journal article" date="2022" name="Mol. Ecol. Resour.">
        <title>The genomes of chicory, endive, great burdock and yacon provide insights into Asteraceae paleo-polyploidization history and plant inulin production.</title>
        <authorList>
            <person name="Fan W."/>
            <person name="Wang S."/>
            <person name="Wang H."/>
            <person name="Wang A."/>
            <person name="Jiang F."/>
            <person name="Liu H."/>
            <person name="Zhao H."/>
            <person name="Xu D."/>
            <person name="Zhang Y."/>
        </authorList>
    </citation>
    <scope>NUCLEOTIDE SEQUENCE [LARGE SCALE GENOMIC DNA]</scope>
    <source>
        <strain evidence="2">cv. Yunnan</strain>
        <tissue evidence="1">Leaves</tissue>
    </source>
</reference>
<name>A0ACB9K6B2_9ASTR</name>
<protein>
    <submittedName>
        <fullName evidence="1">Uncharacterized protein</fullName>
    </submittedName>
</protein>
<proteinExistence type="predicted"/>
<dbReference type="EMBL" id="CM042018">
    <property type="protein sequence ID" value="KAI3827740.1"/>
    <property type="molecule type" value="Genomic_DNA"/>
</dbReference>
<reference evidence="2" key="1">
    <citation type="journal article" date="2022" name="Mol. Ecol. Resour.">
        <title>The genomes of chicory, endive, great burdock and yacon provide insights into Asteraceae palaeo-polyploidization history and plant inulin production.</title>
        <authorList>
            <person name="Fan W."/>
            <person name="Wang S."/>
            <person name="Wang H."/>
            <person name="Wang A."/>
            <person name="Jiang F."/>
            <person name="Liu H."/>
            <person name="Zhao H."/>
            <person name="Xu D."/>
            <person name="Zhang Y."/>
        </authorList>
    </citation>
    <scope>NUCLEOTIDE SEQUENCE [LARGE SCALE GENOMIC DNA]</scope>
    <source>
        <strain evidence="2">cv. Yunnan</strain>
    </source>
</reference>
<comment type="caution">
    <text evidence="1">The sequence shown here is derived from an EMBL/GenBank/DDBJ whole genome shotgun (WGS) entry which is preliminary data.</text>
</comment>
<evidence type="ECO:0000313" key="1">
    <source>
        <dbReference type="EMBL" id="KAI3827740.1"/>
    </source>
</evidence>
<dbReference type="Proteomes" id="UP001056120">
    <property type="component" value="Linkage Group LG01"/>
</dbReference>